<evidence type="ECO:0000259" key="6">
    <source>
        <dbReference type="Pfam" id="PF01625"/>
    </source>
</evidence>
<dbReference type="EMBL" id="CP011367">
    <property type="protein sequence ID" value="AKJ95476.1"/>
    <property type="molecule type" value="Genomic_DNA"/>
</dbReference>
<dbReference type="EC" id="1.8.4.11" evidence="4"/>
<dbReference type="SUPFAM" id="SSF55068">
    <property type="entry name" value="Peptide methionine sulfoxide reductase"/>
    <property type="match status" value="1"/>
</dbReference>
<comment type="catalytic activity">
    <reaction evidence="3 4">
        <text>[thioredoxin]-disulfide + L-methionine + H2O = L-methionine (S)-S-oxide + [thioredoxin]-dithiol</text>
        <dbReference type="Rhea" id="RHEA:19993"/>
        <dbReference type="Rhea" id="RHEA-COMP:10698"/>
        <dbReference type="Rhea" id="RHEA-COMP:10700"/>
        <dbReference type="ChEBI" id="CHEBI:15377"/>
        <dbReference type="ChEBI" id="CHEBI:29950"/>
        <dbReference type="ChEBI" id="CHEBI:50058"/>
        <dbReference type="ChEBI" id="CHEBI:57844"/>
        <dbReference type="ChEBI" id="CHEBI:58772"/>
        <dbReference type="EC" id="1.8.4.11"/>
    </reaction>
</comment>
<feature type="domain" description="Peptide methionine sulphoxide reductase MsrA" evidence="6">
    <location>
        <begin position="28"/>
        <end position="179"/>
    </location>
</feature>
<dbReference type="OrthoDB" id="4174719at2"/>
<dbReference type="GO" id="GO:0008113">
    <property type="term" value="F:peptide-methionine (S)-S-oxide reductase activity"/>
    <property type="evidence" value="ECO:0007669"/>
    <property type="project" value="UniProtKB-UniRule"/>
</dbReference>
<dbReference type="PANTHER" id="PTHR43774:SF1">
    <property type="entry name" value="PEPTIDE METHIONINE SULFOXIDE REDUCTASE MSRA 2"/>
    <property type="match status" value="1"/>
</dbReference>
<gene>
    <name evidence="4" type="primary">msrA</name>
    <name evidence="7" type="ORF">TVD_08965</name>
</gene>
<accession>A0A0G3G9F9</accession>
<dbReference type="Gene3D" id="3.30.1060.10">
    <property type="entry name" value="Peptide methionine sulphoxide reductase MsrA"/>
    <property type="match status" value="1"/>
</dbReference>
<proteinExistence type="inferred from homology"/>
<dbReference type="STRING" id="106634.TVD_08965"/>
<keyword evidence="8" id="KW-1185">Reference proteome</keyword>
<comment type="catalytic activity">
    <reaction evidence="2 4">
        <text>L-methionyl-[protein] + [thioredoxin]-disulfide + H2O = L-methionyl-(S)-S-oxide-[protein] + [thioredoxin]-dithiol</text>
        <dbReference type="Rhea" id="RHEA:14217"/>
        <dbReference type="Rhea" id="RHEA-COMP:10698"/>
        <dbReference type="Rhea" id="RHEA-COMP:10700"/>
        <dbReference type="Rhea" id="RHEA-COMP:12313"/>
        <dbReference type="Rhea" id="RHEA-COMP:12315"/>
        <dbReference type="ChEBI" id="CHEBI:15377"/>
        <dbReference type="ChEBI" id="CHEBI:16044"/>
        <dbReference type="ChEBI" id="CHEBI:29950"/>
        <dbReference type="ChEBI" id="CHEBI:44120"/>
        <dbReference type="ChEBI" id="CHEBI:50058"/>
        <dbReference type="EC" id="1.8.4.11"/>
    </reaction>
</comment>
<reference evidence="7 8" key="1">
    <citation type="submission" date="2015-04" db="EMBL/GenBank/DDBJ databases">
        <title>Complete Sequence for the Genome of the Thioalkalivibrio versutus D301.</title>
        <authorList>
            <person name="Mu T."/>
            <person name="Zhou J."/>
            <person name="Xu X."/>
        </authorList>
    </citation>
    <scope>NUCLEOTIDE SEQUENCE [LARGE SCALE GENOMIC DNA]</scope>
    <source>
        <strain evidence="7 8">D301</strain>
    </source>
</reference>
<dbReference type="GO" id="GO:0033744">
    <property type="term" value="F:L-methionine:thioredoxin-disulfide S-oxidoreductase activity"/>
    <property type="evidence" value="ECO:0007669"/>
    <property type="project" value="RHEA"/>
</dbReference>
<dbReference type="KEGG" id="tvr:TVD_08965"/>
<evidence type="ECO:0000313" key="8">
    <source>
        <dbReference type="Proteomes" id="UP000064201"/>
    </source>
</evidence>
<dbReference type="RefSeq" id="WP_047251400.1">
    <property type="nucleotide sequence ID" value="NZ_CP011367.1"/>
</dbReference>
<keyword evidence="1 4" id="KW-0560">Oxidoreductase</keyword>
<evidence type="ECO:0000256" key="5">
    <source>
        <dbReference type="SAM" id="SignalP"/>
    </source>
</evidence>
<evidence type="ECO:0000256" key="2">
    <source>
        <dbReference type="ARBA" id="ARBA00047806"/>
    </source>
</evidence>
<comment type="function">
    <text evidence="4">Has an important function as a repair enzyme for proteins that have been inactivated by oxidation. Catalyzes the reversible oxidation-reduction of methionine sulfoxide in proteins to methionine.</text>
</comment>
<evidence type="ECO:0000256" key="3">
    <source>
        <dbReference type="ARBA" id="ARBA00048782"/>
    </source>
</evidence>
<feature type="signal peptide" evidence="5">
    <location>
        <begin position="1"/>
        <end position="23"/>
    </location>
</feature>
<evidence type="ECO:0000313" key="7">
    <source>
        <dbReference type="EMBL" id="AKJ95476.1"/>
    </source>
</evidence>
<keyword evidence="5" id="KW-0732">Signal</keyword>
<evidence type="ECO:0000256" key="1">
    <source>
        <dbReference type="ARBA" id="ARBA00023002"/>
    </source>
</evidence>
<dbReference type="PANTHER" id="PTHR43774">
    <property type="entry name" value="PEPTIDE METHIONINE SULFOXIDE REDUCTASE"/>
    <property type="match status" value="1"/>
</dbReference>
<comment type="similarity">
    <text evidence="4">Belongs to the MsrA Met sulfoxide reductase family.</text>
</comment>
<dbReference type="Proteomes" id="UP000064201">
    <property type="component" value="Chromosome"/>
</dbReference>
<feature type="chain" id="PRO_5002554266" description="Peptide methionine sulfoxide reductase MsrA" evidence="5">
    <location>
        <begin position="24"/>
        <end position="206"/>
    </location>
</feature>
<sequence length="206" mass="23309">MSFTRTLWLGALLLFLAPALTQADEPEQAVLAGGCFWSMQAPFDALEGVLETELGYTGGHTLDPGYWQVVTGRTGHVEAVRILFDPGSIDFSEILEAFWRSIDPLDPHGQFCDRGSHYRTAIFPQDAAQRAIAEASRAELNRSGRFDQPVVTRIRDAAPFYRAEDEHQNYYRNHPERYADYVTHCGREERLQALWGVPNKLGPPWK</sequence>
<dbReference type="AlphaFoldDB" id="A0A0G3G9F9"/>
<evidence type="ECO:0000256" key="4">
    <source>
        <dbReference type="HAMAP-Rule" id="MF_01401"/>
    </source>
</evidence>
<dbReference type="InterPro" id="IPR002569">
    <property type="entry name" value="Met_Sox_Rdtase_MsrA_dom"/>
</dbReference>
<feature type="active site" evidence="4">
    <location>
        <position position="35"/>
    </location>
</feature>
<dbReference type="HAMAP" id="MF_01401">
    <property type="entry name" value="MsrA"/>
    <property type="match status" value="1"/>
</dbReference>
<organism evidence="7 8">
    <name type="scientific">Thioalkalivibrio versutus</name>
    <dbReference type="NCBI Taxonomy" id="106634"/>
    <lineage>
        <taxon>Bacteria</taxon>
        <taxon>Pseudomonadati</taxon>
        <taxon>Pseudomonadota</taxon>
        <taxon>Gammaproteobacteria</taxon>
        <taxon>Chromatiales</taxon>
        <taxon>Ectothiorhodospiraceae</taxon>
        <taxon>Thioalkalivibrio</taxon>
    </lineage>
</organism>
<dbReference type="PATRIC" id="fig|106634.4.peg.1832"/>
<dbReference type="NCBIfam" id="TIGR00401">
    <property type="entry name" value="msrA"/>
    <property type="match status" value="1"/>
</dbReference>
<name>A0A0G3G9F9_9GAMM</name>
<dbReference type="InterPro" id="IPR036509">
    <property type="entry name" value="Met_Sox_Rdtase_MsrA_sf"/>
</dbReference>
<dbReference type="Pfam" id="PF01625">
    <property type="entry name" value="PMSR"/>
    <property type="match status" value="1"/>
</dbReference>
<protein>
    <recommendedName>
        <fullName evidence="4">Peptide methionine sulfoxide reductase MsrA</fullName>
        <shortName evidence="4">Protein-methionine-S-oxide reductase</shortName>
        <ecNumber evidence="4">1.8.4.11</ecNumber>
    </recommendedName>
    <alternativeName>
        <fullName evidence="4">Peptide-methionine (S)-S-oxide reductase</fullName>
        <shortName evidence="4">Peptide Met(O) reductase</shortName>
    </alternativeName>
</protein>